<name>A0A6M3KZP0_9ZZZZ</name>
<gene>
    <name evidence="1" type="ORF">MM415A06462_0008</name>
    <name evidence="2" type="ORF">MM415B03083_0012</name>
</gene>
<sequence>MKEPKKEPENKEGQRETAYKVLRPVIPGLVGPEMNKPAVGLVGERSWKE</sequence>
<dbReference type="AlphaFoldDB" id="A0A6M3KZP0"/>
<evidence type="ECO:0000313" key="2">
    <source>
        <dbReference type="EMBL" id="QJA86971.1"/>
    </source>
</evidence>
<evidence type="ECO:0000313" key="1">
    <source>
        <dbReference type="EMBL" id="QJA68484.1"/>
    </source>
</evidence>
<accession>A0A6M3KZP0</accession>
<dbReference type="EMBL" id="MT142672">
    <property type="protein sequence ID" value="QJA86971.1"/>
    <property type="molecule type" value="Genomic_DNA"/>
</dbReference>
<reference evidence="2" key="1">
    <citation type="submission" date="2020-03" db="EMBL/GenBank/DDBJ databases">
        <title>The deep terrestrial virosphere.</title>
        <authorList>
            <person name="Holmfeldt K."/>
            <person name="Nilsson E."/>
            <person name="Simone D."/>
            <person name="Lopez-Fernandez M."/>
            <person name="Wu X."/>
            <person name="de Brujin I."/>
            <person name="Lundin D."/>
            <person name="Andersson A."/>
            <person name="Bertilsson S."/>
            <person name="Dopson M."/>
        </authorList>
    </citation>
    <scope>NUCLEOTIDE SEQUENCE</scope>
    <source>
        <strain evidence="1">MM415A06462</strain>
        <strain evidence="2">MM415B03083</strain>
    </source>
</reference>
<organism evidence="2">
    <name type="scientific">viral metagenome</name>
    <dbReference type="NCBI Taxonomy" id="1070528"/>
    <lineage>
        <taxon>unclassified sequences</taxon>
        <taxon>metagenomes</taxon>
        <taxon>organismal metagenomes</taxon>
    </lineage>
</organism>
<proteinExistence type="predicted"/>
<dbReference type="EMBL" id="MT141621">
    <property type="protein sequence ID" value="QJA68484.1"/>
    <property type="molecule type" value="Genomic_DNA"/>
</dbReference>
<protein>
    <submittedName>
        <fullName evidence="2">Uncharacterized protein</fullName>
    </submittedName>
</protein>